<dbReference type="Gene3D" id="3.30.40.10">
    <property type="entry name" value="Zinc/RING finger domain, C3HC4 (zinc finger)"/>
    <property type="match status" value="1"/>
</dbReference>
<evidence type="ECO:0000256" key="3">
    <source>
        <dbReference type="ARBA" id="ARBA00022490"/>
    </source>
</evidence>
<keyword evidence="6" id="KW-0862">Zinc</keyword>
<dbReference type="GO" id="GO:0061669">
    <property type="term" value="P:spontaneous neurotransmitter secretion"/>
    <property type="evidence" value="ECO:0007669"/>
    <property type="project" value="TreeGrafter"/>
</dbReference>
<evidence type="ECO:0000256" key="10">
    <source>
        <dbReference type="ARBA" id="ARBA00074108"/>
    </source>
</evidence>
<organism evidence="17 18">
    <name type="scientific">Eublepharis macularius</name>
    <name type="common">Leopard gecko</name>
    <name type="synonym">Cyrtodactylus macularius</name>
    <dbReference type="NCBI Taxonomy" id="481883"/>
    <lineage>
        <taxon>Eukaryota</taxon>
        <taxon>Metazoa</taxon>
        <taxon>Chordata</taxon>
        <taxon>Craniata</taxon>
        <taxon>Vertebrata</taxon>
        <taxon>Euteleostomi</taxon>
        <taxon>Lepidosauria</taxon>
        <taxon>Squamata</taxon>
        <taxon>Bifurcata</taxon>
        <taxon>Gekkota</taxon>
        <taxon>Eublepharidae</taxon>
        <taxon>Eublepharinae</taxon>
        <taxon>Eublepharis</taxon>
    </lineage>
</organism>
<dbReference type="InterPro" id="IPR013083">
    <property type="entry name" value="Znf_RING/FYVE/PHD"/>
</dbReference>
<dbReference type="GO" id="GO:0017158">
    <property type="term" value="P:regulation of calcium ion-dependent exocytosis"/>
    <property type="evidence" value="ECO:0007669"/>
    <property type="project" value="TreeGrafter"/>
</dbReference>
<evidence type="ECO:0000259" key="15">
    <source>
        <dbReference type="PROSITE" id="PS50178"/>
    </source>
</evidence>
<evidence type="ECO:0000256" key="8">
    <source>
        <dbReference type="ARBA" id="ARBA00023329"/>
    </source>
</evidence>
<dbReference type="Proteomes" id="UP001190640">
    <property type="component" value="Chromosome 17"/>
</dbReference>
<dbReference type="KEGG" id="emc:129345070"/>
<comment type="subunit">
    <text evidence="9">Recruited to dense-core vesicles through specific interaction with RAB27A in endocrine cells. Interacts with RAB3A, RAB3B, RAB3C and RAB3D. Interacts with ZYX.</text>
</comment>
<dbReference type="RefSeq" id="XP_054858030.1">
    <property type="nucleotide sequence ID" value="XM_055002055.1"/>
</dbReference>
<evidence type="ECO:0000256" key="14">
    <source>
        <dbReference type="SAM" id="MobiDB-lite"/>
    </source>
</evidence>
<evidence type="ECO:0000256" key="9">
    <source>
        <dbReference type="ARBA" id="ARBA00066230"/>
    </source>
</evidence>
<reference evidence="18" key="1">
    <citation type="submission" date="2025-08" db="UniProtKB">
        <authorList>
            <consortium name="RefSeq"/>
        </authorList>
    </citation>
    <scope>IDENTIFICATION</scope>
    <source>
        <tissue evidence="18">Blood</tissue>
    </source>
</reference>
<evidence type="ECO:0000256" key="5">
    <source>
        <dbReference type="ARBA" id="ARBA00022771"/>
    </source>
</evidence>
<dbReference type="GO" id="GO:0006887">
    <property type="term" value="P:exocytosis"/>
    <property type="evidence" value="ECO:0007669"/>
    <property type="project" value="UniProtKB-KW"/>
</dbReference>
<keyword evidence="3" id="KW-0963">Cytoplasm</keyword>
<dbReference type="CTD" id="9501"/>
<dbReference type="GO" id="GO:0030658">
    <property type="term" value="C:transport vesicle membrane"/>
    <property type="evidence" value="ECO:0007669"/>
    <property type="project" value="UniProtKB-SubCell"/>
</dbReference>
<dbReference type="InterPro" id="IPR011011">
    <property type="entry name" value="Znf_FYVE_PHD"/>
</dbReference>
<dbReference type="InterPro" id="IPR010911">
    <property type="entry name" value="Rab_BD"/>
</dbReference>
<keyword evidence="5 13" id="KW-0863">Zinc-finger</keyword>
<dbReference type="FunFam" id="3.30.40.10:FF:000347">
    <property type="entry name" value="rab effector Noc2 isoform X1"/>
    <property type="match status" value="1"/>
</dbReference>
<evidence type="ECO:0000256" key="13">
    <source>
        <dbReference type="PROSITE-ProRule" id="PRU00091"/>
    </source>
</evidence>
<keyword evidence="7" id="KW-0472">Membrane</keyword>
<dbReference type="GO" id="GO:0008270">
    <property type="term" value="F:zinc ion binding"/>
    <property type="evidence" value="ECO:0007669"/>
    <property type="project" value="UniProtKB-KW"/>
</dbReference>
<name>A0AA97KL55_EUBMA</name>
<gene>
    <name evidence="18" type="primary">RPH3AL</name>
</gene>
<evidence type="ECO:0000313" key="17">
    <source>
        <dbReference type="Proteomes" id="UP001190640"/>
    </source>
</evidence>
<dbReference type="PANTHER" id="PTHR45729:SF4">
    <property type="entry name" value="RAB EFFECTOR NOC2"/>
    <property type="match status" value="1"/>
</dbReference>
<evidence type="ECO:0000256" key="12">
    <source>
        <dbReference type="ARBA" id="ARBA00083393"/>
    </source>
</evidence>
<dbReference type="PROSITE" id="PS50916">
    <property type="entry name" value="RABBD"/>
    <property type="match status" value="1"/>
</dbReference>
<evidence type="ECO:0000259" key="16">
    <source>
        <dbReference type="PROSITE" id="PS50916"/>
    </source>
</evidence>
<dbReference type="PROSITE" id="PS50178">
    <property type="entry name" value="ZF_FYVE"/>
    <property type="match status" value="1"/>
</dbReference>
<evidence type="ECO:0000313" key="18">
    <source>
        <dbReference type="RefSeq" id="XP_054858030.1"/>
    </source>
</evidence>
<evidence type="ECO:0000256" key="11">
    <source>
        <dbReference type="ARBA" id="ARBA00075319"/>
    </source>
</evidence>
<keyword evidence="17" id="KW-1185">Reference proteome</keyword>
<dbReference type="PANTHER" id="PTHR45729">
    <property type="entry name" value="RABPHILIN, ISOFORM A"/>
    <property type="match status" value="1"/>
</dbReference>
<evidence type="ECO:0000256" key="2">
    <source>
        <dbReference type="ARBA" id="ARBA00022483"/>
    </source>
</evidence>
<dbReference type="GO" id="GO:0031267">
    <property type="term" value="F:small GTPase binding"/>
    <property type="evidence" value="ECO:0007669"/>
    <property type="project" value="InterPro"/>
</dbReference>
<evidence type="ECO:0000256" key="6">
    <source>
        <dbReference type="ARBA" id="ARBA00022833"/>
    </source>
</evidence>
<feature type="compositionally biased region" description="Low complexity" evidence="14">
    <location>
        <begin position="260"/>
        <end position="277"/>
    </location>
</feature>
<dbReference type="GO" id="GO:0006886">
    <property type="term" value="P:intracellular protein transport"/>
    <property type="evidence" value="ECO:0007669"/>
    <property type="project" value="InterPro"/>
</dbReference>
<feature type="region of interest" description="Disordered" evidence="14">
    <location>
        <begin position="235"/>
        <end position="314"/>
    </location>
</feature>
<accession>A0AA97KL55</accession>
<keyword evidence="2" id="KW-0268">Exocytosis</keyword>
<keyword evidence="8" id="KW-0968">Cytoplasmic vesicle</keyword>
<dbReference type="Pfam" id="PF02318">
    <property type="entry name" value="FYVE_2"/>
    <property type="match status" value="1"/>
</dbReference>
<dbReference type="InterPro" id="IPR043566">
    <property type="entry name" value="Rabphilin/DOC2/Noc2"/>
</dbReference>
<feature type="compositionally biased region" description="Basic and acidic residues" evidence="14">
    <location>
        <begin position="237"/>
        <end position="248"/>
    </location>
</feature>
<evidence type="ECO:0000256" key="1">
    <source>
        <dbReference type="ARBA" id="ARBA00004250"/>
    </source>
</evidence>
<dbReference type="AlphaFoldDB" id="A0AA97KL55"/>
<sequence length="314" mass="34818">MADTIFGNGNDQWVCPNDRQLALRAKLQTGWSVHTFQTDRQRRTQALSGQEMEVILEVIRRAERLEVIEQQRIGRLVERLENMRKNKMGNGLSQCLLCGETLSLLGSTAVFCQDCKKKVCTKCGIETLGTSKRPLWLCKICSEQREVWKRSGAWFYKGLPKYILPLKTISRAKESPLRPHHVESPTLEVKGIGATRSYTWARGRVVSSDSESDSEFSSSSLDDRSLPARLKGVKIKKQGEESAARGEAARIPTRSTGRTLGSILSESQSSLGSERGGVLSATESCPSDQLAEDEDSDASRGLSGKRRLPTGPWC</sequence>
<dbReference type="GeneID" id="129345070"/>
<dbReference type="SUPFAM" id="SSF57903">
    <property type="entry name" value="FYVE/PHD zinc finger"/>
    <property type="match status" value="1"/>
</dbReference>
<dbReference type="InterPro" id="IPR041282">
    <property type="entry name" value="FYVE_2"/>
</dbReference>
<keyword evidence="4" id="KW-0479">Metal-binding</keyword>
<comment type="subcellular location">
    <subcellularLocation>
        <location evidence="1">Cytoplasmic vesicle</location>
        <location evidence="1">Secretory vesicle membrane</location>
    </subcellularLocation>
</comment>
<dbReference type="InterPro" id="IPR017455">
    <property type="entry name" value="Znf_FYVE-rel"/>
</dbReference>
<evidence type="ECO:0000256" key="7">
    <source>
        <dbReference type="ARBA" id="ARBA00023136"/>
    </source>
</evidence>
<feature type="domain" description="RabBD" evidence="16">
    <location>
        <begin position="41"/>
        <end position="158"/>
    </location>
</feature>
<dbReference type="GO" id="GO:0098793">
    <property type="term" value="C:presynapse"/>
    <property type="evidence" value="ECO:0007669"/>
    <property type="project" value="GOC"/>
</dbReference>
<protein>
    <recommendedName>
        <fullName evidence="10">Rab effector Noc2</fullName>
    </recommendedName>
    <alternativeName>
        <fullName evidence="12">No C2 domains protein</fullName>
    </alternativeName>
    <alternativeName>
        <fullName evidence="11">Rabphilin-3A-like protein</fullName>
    </alternativeName>
</protein>
<evidence type="ECO:0000256" key="4">
    <source>
        <dbReference type="ARBA" id="ARBA00022723"/>
    </source>
</evidence>
<proteinExistence type="predicted"/>
<feature type="domain" description="FYVE-type" evidence="15">
    <location>
        <begin position="89"/>
        <end position="146"/>
    </location>
</feature>